<dbReference type="GO" id="GO:0043565">
    <property type="term" value="F:sequence-specific DNA binding"/>
    <property type="evidence" value="ECO:0007669"/>
    <property type="project" value="InterPro"/>
</dbReference>
<proteinExistence type="predicted"/>
<feature type="domain" description="HTH araC/xylS-type" evidence="4">
    <location>
        <begin position="161"/>
        <end position="258"/>
    </location>
</feature>
<dbReference type="Gene3D" id="2.60.120.10">
    <property type="entry name" value="Jelly Rolls"/>
    <property type="match status" value="1"/>
</dbReference>
<evidence type="ECO:0000313" key="5">
    <source>
        <dbReference type="EMBL" id="MBB2967631.1"/>
    </source>
</evidence>
<evidence type="ECO:0000256" key="1">
    <source>
        <dbReference type="ARBA" id="ARBA00023015"/>
    </source>
</evidence>
<dbReference type="Pfam" id="PF12833">
    <property type="entry name" value="HTH_18"/>
    <property type="match status" value="1"/>
</dbReference>
<dbReference type="GO" id="GO:0003700">
    <property type="term" value="F:DNA-binding transcription factor activity"/>
    <property type="evidence" value="ECO:0007669"/>
    <property type="project" value="InterPro"/>
</dbReference>
<gene>
    <name evidence="5" type="ORF">FHX33_002394</name>
</gene>
<accession>A0A7W4UWP6</accession>
<dbReference type="InterPro" id="IPR037923">
    <property type="entry name" value="HTH-like"/>
</dbReference>
<dbReference type="InterPro" id="IPR014710">
    <property type="entry name" value="RmlC-like_jellyroll"/>
</dbReference>
<dbReference type="Gene3D" id="1.10.10.60">
    <property type="entry name" value="Homeodomain-like"/>
    <property type="match status" value="1"/>
</dbReference>
<keyword evidence="3" id="KW-0804">Transcription</keyword>
<organism evidence="5 6">
    <name type="scientific">Leifsonia aquatica</name>
    <name type="common">Corynebacterium aquaticum</name>
    <dbReference type="NCBI Taxonomy" id="144185"/>
    <lineage>
        <taxon>Bacteria</taxon>
        <taxon>Bacillati</taxon>
        <taxon>Actinomycetota</taxon>
        <taxon>Actinomycetes</taxon>
        <taxon>Micrococcales</taxon>
        <taxon>Microbacteriaceae</taxon>
        <taxon>Leifsonia</taxon>
    </lineage>
</organism>
<dbReference type="PANTHER" id="PTHR46796">
    <property type="entry name" value="HTH-TYPE TRANSCRIPTIONAL ACTIVATOR RHAS-RELATED"/>
    <property type="match status" value="1"/>
</dbReference>
<keyword evidence="2 5" id="KW-0238">DNA-binding</keyword>
<protein>
    <submittedName>
        <fullName evidence="5">AraC-like DNA-binding protein</fullName>
    </submittedName>
</protein>
<dbReference type="EMBL" id="JACHVP010000002">
    <property type="protein sequence ID" value="MBB2967631.1"/>
    <property type="molecule type" value="Genomic_DNA"/>
</dbReference>
<dbReference type="AlphaFoldDB" id="A0A7W4UWP6"/>
<dbReference type="PROSITE" id="PS01124">
    <property type="entry name" value="HTH_ARAC_FAMILY_2"/>
    <property type="match status" value="1"/>
</dbReference>
<dbReference type="SUPFAM" id="SSF46689">
    <property type="entry name" value="Homeodomain-like"/>
    <property type="match status" value="2"/>
</dbReference>
<evidence type="ECO:0000256" key="3">
    <source>
        <dbReference type="ARBA" id="ARBA00023163"/>
    </source>
</evidence>
<dbReference type="InterPro" id="IPR018060">
    <property type="entry name" value="HTH_AraC"/>
</dbReference>
<dbReference type="Pfam" id="PF02311">
    <property type="entry name" value="AraC_binding"/>
    <property type="match status" value="1"/>
</dbReference>
<dbReference type="InterPro" id="IPR050204">
    <property type="entry name" value="AraC_XylS_family_regulators"/>
</dbReference>
<dbReference type="SUPFAM" id="SSF51215">
    <property type="entry name" value="Regulatory protein AraC"/>
    <property type="match status" value="1"/>
</dbReference>
<keyword evidence="6" id="KW-1185">Reference proteome</keyword>
<keyword evidence="1" id="KW-0805">Transcription regulation</keyword>
<dbReference type="Proteomes" id="UP000538196">
    <property type="component" value="Unassembled WGS sequence"/>
</dbReference>
<evidence type="ECO:0000259" key="4">
    <source>
        <dbReference type="PROSITE" id="PS01124"/>
    </source>
</evidence>
<dbReference type="SMART" id="SM00342">
    <property type="entry name" value="HTH_ARAC"/>
    <property type="match status" value="1"/>
</dbReference>
<dbReference type="InterPro" id="IPR009057">
    <property type="entry name" value="Homeodomain-like_sf"/>
</dbReference>
<reference evidence="5 6" key="1">
    <citation type="submission" date="2020-08" db="EMBL/GenBank/DDBJ databases">
        <title>Sequencing the genomes of 1000 actinobacteria strains.</title>
        <authorList>
            <person name="Klenk H.-P."/>
        </authorList>
    </citation>
    <scope>NUCLEOTIDE SEQUENCE [LARGE SCALE GENOMIC DNA]</scope>
    <source>
        <strain evidence="5 6">DSM 20146</strain>
    </source>
</reference>
<dbReference type="PANTHER" id="PTHR46796:SF2">
    <property type="entry name" value="TRANSCRIPTIONAL REGULATORY PROTEIN"/>
    <property type="match status" value="1"/>
</dbReference>
<dbReference type="InterPro" id="IPR003313">
    <property type="entry name" value="AraC-bd"/>
</dbReference>
<comment type="caution">
    <text evidence="5">The sequence shown here is derived from an EMBL/GenBank/DDBJ whole genome shotgun (WGS) entry which is preliminary data.</text>
</comment>
<evidence type="ECO:0000313" key="6">
    <source>
        <dbReference type="Proteomes" id="UP000538196"/>
    </source>
</evidence>
<name>A0A7W4UWP6_LEIAQ</name>
<dbReference type="RefSeq" id="WP_183428542.1">
    <property type="nucleotide sequence ID" value="NZ_JACHVP010000002.1"/>
</dbReference>
<sequence>MVESVRAWHPAVPDVREVLHATFDHAYPAHTHDAWTVLLIDSGVVAFELGREAHRAAPGSIALLPPGVAHDGQSAVRDSAYRKRVLYLEPEWLPRGMPSVAVGRPTIGARSAVSAVRRIHGALGSPGDLLAAEHWVHALRHDLLAHLGSPVDEIRDAPLARRLRELLDDRLTETFTLAEAGGELGANPSHLIRAFSQAYGIAPHRYVTGRRVDRARRLLLDGRTAAESAVLAGFHDQAHLTRHFRRTLGTTPGAFARAAGTAGPGAA</sequence>
<evidence type="ECO:0000256" key="2">
    <source>
        <dbReference type="ARBA" id="ARBA00023125"/>
    </source>
</evidence>